<reference evidence="1 2" key="1">
    <citation type="journal article" date="2020" name="Cell">
        <title>Large-Scale Comparative Analyses of Tick Genomes Elucidate Their Genetic Diversity and Vector Capacities.</title>
        <authorList>
            <consortium name="Tick Genome and Microbiome Consortium (TIGMIC)"/>
            <person name="Jia N."/>
            <person name="Wang J."/>
            <person name="Shi W."/>
            <person name="Du L."/>
            <person name="Sun Y."/>
            <person name="Zhan W."/>
            <person name="Jiang J.F."/>
            <person name="Wang Q."/>
            <person name="Zhang B."/>
            <person name="Ji P."/>
            <person name="Bell-Sakyi L."/>
            <person name="Cui X.M."/>
            <person name="Yuan T.T."/>
            <person name="Jiang B.G."/>
            <person name="Yang W.F."/>
            <person name="Lam T.T."/>
            <person name="Chang Q.C."/>
            <person name="Ding S.J."/>
            <person name="Wang X.J."/>
            <person name="Zhu J.G."/>
            <person name="Ruan X.D."/>
            <person name="Zhao L."/>
            <person name="Wei J.T."/>
            <person name="Ye R.Z."/>
            <person name="Que T.C."/>
            <person name="Du C.H."/>
            <person name="Zhou Y.H."/>
            <person name="Cheng J.X."/>
            <person name="Dai P.F."/>
            <person name="Guo W.B."/>
            <person name="Han X.H."/>
            <person name="Huang E.J."/>
            <person name="Li L.F."/>
            <person name="Wei W."/>
            <person name="Gao Y.C."/>
            <person name="Liu J.Z."/>
            <person name="Shao H.Z."/>
            <person name="Wang X."/>
            <person name="Wang C.C."/>
            <person name="Yang T.C."/>
            <person name="Huo Q.B."/>
            <person name="Li W."/>
            <person name="Chen H.Y."/>
            <person name="Chen S.E."/>
            <person name="Zhou L.G."/>
            <person name="Ni X.B."/>
            <person name="Tian J.H."/>
            <person name="Sheng Y."/>
            <person name="Liu T."/>
            <person name="Pan Y.S."/>
            <person name="Xia L.Y."/>
            <person name="Li J."/>
            <person name="Zhao F."/>
            <person name="Cao W.C."/>
        </authorList>
    </citation>
    <scope>NUCLEOTIDE SEQUENCE [LARGE SCALE GENOMIC DNA]</scope>
    <source>
        <strain evidence="1">HaeL-2018</strain>
    </source>
</reference>
<dbReference type="VEuPathDB" id="VectorBase:HLOH_051224"/>
<evidence type="ECO:0008006" key="3">
    <source>
        <dbReference type="Google" id="ProtNLM"/>
    </source>
</evidence>
<keyword evidence="2" id="KW-1185">Reference proteome</keyword>
<protein>
    <recommendedName>
        <fullName evidence="3">VWFA domain-containing protein</fullName>
    </recommendedName>
</protein>
<proteinExistence type="predicted"/>
<name>A0A9J6H4J8_HAELO</name>
<sequence>MKIICVISFAVFQFQENRTSHAGADCIQMIMIFTDGGTEDPTPLVKKLNTDLKACTSKVDPHHDQLCFLIFILKLHTNGIFKTSMRTKDERRYRRLLKVEITII</sequence>
<evidence type="ECO:0000313" key="2">
    <source>
        <dbReference type="Proteomes" id="UP000821853"/>
    </source>
</evidence>
<accession>A0A9J6H4J8</accession>
<dbReference type="AlphaFoldDB" id="A0A9J6H4J8"/>
<organism evidence="1 2">
    <name type="scientific">Haemaphysalis longicornis</name>
    <name type="common">Bush tick</name>
    <dbReference type="NCBI Taxonomy" id="44386"/>
    <lineage>
        <taxon>Eukaryota</taxon>
        <taxon>Metazoa</taxon>
        <taxon>Ecdysozoa</taxon>
        <taxon>Arthropoda</taxon>
        <taxon>Chelicerata</taxon>
        <taxon>Arachnida</taxon>
        <taxon>Acari</taxon>
        <taxon>Parasitiformes</taxon>
        <taxon>Ixodida</taxon>
        <taxon>Ixodoidea</taxon>
        <taxon>Ixodidae</taxon>
        <taxon>Haemaphysalinae</taxon>
        <taxon>Haemaphysalis</taxon>
    </lineage>
</organism>
<evidence type="ECO:0000313" key="1">
    <source>
        <dbReference type="EMBL" id="KAH9381961.1"/>
    </source>
</evidence>
<dbReference type="OrthoDB" id="6504487at2759"/>
<dbReference type="EMBL" id="JABSTR010000011">
    <property type="protein sequence ID" value="KAH9381961.1"/>
    <property type="molecule type" value="Genomic_DNA"/>
</dbReference>
<gene>
    <name evidence="1" type="ORF">HPB48_019314</name>
</gene>
<dbReference type="Proteomes" id="UP000821853">
    <property type="component" value="Chromosome 9"/>
</dbReference>
<comment type="caution">
    <text evidence="1">The sequence shown here is derived from an EMBL/GenBank/DDBJ whole genome shotgun (WGS) entry which is preliminary data.</text>
</comment>